<feature type="compositionally biased region" description="Gly residues" evidence="1">
    <location>
        <begin position="117"/>
        <end position="130"/>
    </location>
</feature>
<organism evidence="2 3">
    <name type="scientific">Aspergillus saccharolyticus JOP 1030-1</name>
    <dbReference type="NCBI Taxonomy" id="1450539"/>
    <lineage>
        <taxon>Eukaryota</taxon>
        <taxon>Fungi</taxon>
        <taxon>Dikarya</taxon>
        <taxon>Ascomycota</taxon>
        <taxon>Pezizomycotina</taxon>
        <taxon>Eurotiomycetes</taxon>
        <taxon>Eurotiomycetidae</taxon>
        <taxon>Eurotiales</taxon>
        <taxon>Aspergillaceae</taxon>
        <taxon>Aspergillus</taxon>
        <taxon>Aspergillus subgen. Circumdati</taxon>
    </lineage>
</organism>
<feature type="compositionally biased region" description="Basic and acidic residues" evidence="1">
    <location>
        <begin position="106"/>
        <end position="116"/>
    </location>
</feature>
<accession>A0A318ZQ86</accession>
<dbReference type="STRING" id="1450539.A0A318ZQ86"/>
<dbReference type="AlphaFoldDB" id="A0A318ZQ86"/>
<name>A0A318ZQ86_9EURO</name>
<protein>
    <submittedName>
        <fullName evidence="2">Uncharacterized protein</fullName>
    </submittedName>
</protein>
<dbReference type="EMBL" id="KZ821253">
    <property type="protein sequence ID" value="PYH42278.1"/>
    <property type="molecule type" value="Genomic_DNA"/>
</dbReference>
<feature type="compositionally biased region" description="Basic residues" evidence="1">
    <location>
        <begin position="86"/>
        <end position="95"/>
    </location>
</feature>
<dbReference type="OrthoDB" id="5420368at2759"/>
<feature type="compositionally biased region" description="Polar residues" evidence="1">
    <location>
        <begin position="60"/>
        <end position="69"/>
    </location>
</feature>
<proteinExistence type="predicted"/>
<reference evidence="2 3" key="1">
    <citation type="submission" date="2016-12" db="EMBL/GenBank/DDBJ databases">
        <title>The genomes of Aspergillus section Nigri reveals drivers in fungal speciation.</title>
        <authorList>
            <consortium name="DOE Joint Genome Institute"/>
            <person name="Vesth T.C."/>
            <person name="Nybo J."/>
            <person name="Theobald S."/>
            <person name="Brandl J."/>
            <person name="Frisvad J.C."/>
            <person name="Nielsen K.F."/>
            <person name="Lyhne E.K."/>
            <person name="Kogle M.E."/>
            <person name="Kuo A."/>
            <person name="Riley R."/>
            <person name="Clum A."/>
            <person name="Nolan M."/>
            <person name="Lipzen A."/>
            <person name="Salamov A."/>
            <person name="Henrissat B."/>
            <person name="Wiebenga A."/>
            <person name="De Vries R.P."/>
            <person name="Grigoriev I.V."/>
            <person name="Mortensen U.H."/>
            <person name="Andersen M.R."/>
            <person name="Baker S.E."/>
        </authorList>
    </citation>
    <scope>NUCLEOTIDE SEQUENCE [LARGE SCALE GENOMIC DNA]</scope>
    <source>
        <strain evidence="2 3">JOP 1030-1</strain>
    </source>
</reference>
<dbReference type="RefSeq" id="XP_025428260.1">
    <property type="nucleotide sequence ID" value="XM_025577616.1"/>
</dbReference>
<keyword evidence="3" id="KW-1185">Reference proteome</keyword>
<sequence>MKWTPENMNVLWETLFETHDLTIDVDKMAATWPTPHPDDEKPTPRAIKERLEKFRRNLKNGGSSITFSMGTKRAGGPSPESPQKTPPKKKKRVSKKAVPGKGNVASEEKGSLDGDRQGGAGEQGSAGNVG</sequence>
<dbReference type="GeneID" id="37078845"/>
<evidence type="ECO:0000256" key="1">
    <source>
        <dbReference type="SAM" id="MobiDB-lite"/>
    </source>
</evidence>
<evidence type="ECO:0000313" key="3">
    <source>
        <dbReference type="Proteomes" id="UP000248349"/>
    </source>
</evidence>
<gene>
    <name evidence="2" type="ORF">BP01DRAFT_385596</name>
</gene>
<dbReference type="Proteomes" id="UP000248349">
    <property type="component" value="Unassembled WGS sequence"/>
</dbReference>
<evidence type="ECO:0000313" key="2">
    <source>
        <dbReference type="EMBL" id="PYH42278.1"/>
    </source>
</evidence>
<feature type="region of interest" description="Disordered" evidence="1">
    <location>
        <begin position="56"/>
        <end position="130"/>
    </location>
</feature>